<accession>A0ABP9SZ35</accession>
<proteinExistence type="predicted"/>
<sequence>MITAVVGDTHGAGDRDVLRLLPGHLLGMVRKDDPTGAARLRGYWDGMVRKDDPTGAARLRGYWDGPVRRRAEQGSATWRTLWDLRTVLEGPC</sequence>
<evidence type="ECO:0000313" key="1">
    <source>
        <dbReference type="EMBL" id="GAA5205347.1"/>
    </source>
</evidence>
<organism evidence="1 2">
    <name type="scientific">Streptomyces thinghirensis</name>
    <dbReference type="NCBI Taxonomy" id="551547"/>
    <lineage>
        <taxon>Bacteria</taxon>
        <taxon>Bacillati</taxon>
        <taxon>Actinomycetota</taxon>
        <taxon>Actinomycetes</taxon>
        <taxon>Kitasatosporales</taxon>
        <taxon>Streptomycetaceae</taxon>
        <taxon>Streptomyces</taxon>
    </lineage>
</organism>
<protein>
    <submittedName>
        <fullName evidence="1">Uncharacterized protein</fullName>
    </submittedName>
</protein>
<gene>
    <name evidence="1" type="ORF">GCM10023323_12250</name>
</gene>
<reference evidence="2" key="1">
    <citation type="journal article" date="2019" name="Int. J. Syst. Evol. Microbiol.">
        <title>The Global Catalogue of Microorganisms (GCM) 10K type strain sequencing project: providing services to taxonomists for standard genome sequencing and annotation.</title>
        <authorList>
            <consortium name="The Broad Institute Genomics Platform"/>
            <consortium name="The Broad Institute Genome Sequencing Center for Infectious Disease"/>
            <person name="Wu L."/>
            <person name="Ma J."/>
        </authorList>
    </citation>
    <scope>NUCLEOTIDE SEQUENCE [LARGE SCALE GENOMIC DNA]</scope>
    <source>
        <strain evidence="2">JCM 18306</strain>
    </source>
</reference>
<name>A0ABP9SZ35_9ACTN</name>
<dbReference type="Proteomes" id="UP001499878">
    <property type="component" value="Unassembled WGS sequence"/>
</dbReference>
<dbReference type="EMBL" id="BAABJR010000003">
    <property type="protein sequence ID" value="GAA5205347.1"/>
    <property type="molecule type" value="Genomic_DNA"/>
</dbReference>
<keyword evidence="2" id="KW-1185">Reference proteome</keyword>
<evidence type="ECO:0000313" key="2">
    <source>
        <dbReference type="Proteomes" id="UP001499878"/>
    </source>
</evidence>
<comment type="caution">
    <text evidence="1">The sequence shown here is derived from an EMBL/GenBank/DDBJ whole genome shotgun (WGS) entry which is preliminary data.</text>
</comment>